<dbReference type="FunFam" id="1.10.10.10:FF:000286">
    <property type="entry name" value="Heat shock transcription factor"/>
    <property type="match status" value="1"/>
</dbReference>
<dbReference type="GeneID" id="24133525"/>
<evidence type="ECO:0000256" key="3">
    <source>
        <dbReference type="ARBA" id="ARBA00023242"/>
    </source>
</evidence>
<sequence>MTPRPTLAPFIQTLIEMLQSRSPCLHWHEDGKSFDILDVEAFSTSVLPRFFRHSKFTSFQRQLNYFSFRKQSRRQSSVCTYAHESLSLREHAQALQIVRKTVKERSCKAKLPDEAKAKGVLAYTEASMAYSKAWLKPPPPKLADMAMDMTPLAFAYSSEADVGAIEARMPLLDDEMTSWLLTQFEDQI</sequence>
<dbReference type="VEuPathDB" id="FungiDB:SPRG_11491"/>
<dbReference type="OMA" id="CTYAHES"/>
<comment type="subcellular location">
    <subcellularLocation>
        <location evidence="1">Nucleus</location>
    </subcellularLocation>
</comment>
<dbReference type="KEGG" id="spar:SPRG_11491"/>
<keyword evidence="2" id="KW-0238">DNA-binding</keyword>
<evidence type="ECO:0000256" key="1">
    <source>
        <dbReference type="ARBA" id="ARBA00004123"/>
    </source>
</evidence>
<gene>
    <name evidence="6" type="ORF">SPRG_11491</name>
</gene>
<proteinExistence type="inferred from homology"/>
<evidence type="ECO:0000313" key="7">
    <source>
        <dbReference type="Proteomes" id="UP000030745"/>
    </source>
</evidence>
<dbReference type="Gene3D" id="1.10.10.10">
    <property type="entry name" value="Winged helix-like DNA-binding domain superfamily/Winged helix DNA-binding domain"/>
    <property type="match status" value="1"/>
</dbReference>
<protein>
    <recommendedName>
        <fullName evidence="5">HSF-type DNA-binding domain-containing protein</fullName>
    </recommendedName>
</protein>
<dbReference type="STRING" id="695850.A0A067BXY1"/>
<organism evidence="6 7">
    <name type="scientific">Saprolegnia parasitica (strain CBS 223.65)</name>
    <dbReference type="NCBI Taxonomy" id="695850"/>
    <lineage>
        <taxon>Eukaryota</taxon>
        <taxon>Sar</taxon>
        <taxon>Stramenopiles</taxon>
        <taxon>Oomycota</taxon>
        <taxon>Saprolegniomycetes</taxon>
        <taxon>Saprolegniales</taxon>
        <taxon>Saprolegniaceae</taxon>
        <taxon>Saprolegnia</taxon>
    </lineage>
</organism>
<evidence type="ECO:0000259" key="5">
    <source>
        <dbReference type="SMART" id="SM00415"/>
    </source>
</evidence>
<dbReference type="InterPro" id="IPR000232">
    <property type="entry name" value="HSF_DNA-bd"/>
</dbReference>
<dbReference type="Proteomes" id="UP000030745">
    <property type="component" value="Unassembled WGS sequence"/>
</dbReference>
<dbReference type="RefSeq" id="XP_012205888.1">
    <property type="nucleotide sequence ID" value="XM_012350498.1"/>
</dbReference>
<feature type="domain" description="HSF-type DNA-binding" evidence="5">
    <location>
        <begin position="6"/>
        <end position="100"/>
    </location>
</feature>
<evidence type="ECO:0000256" key="2">
    <source>
        <dbReference type="ARBA" id="ARBA00023125"/>
    </source>
</evidence>
<dbReference type="GO" id="GO:0003700">
    <property type="term" value="F:DNA-binding transcription factor activity"/>
    <property type="evidence" value="ECO:0007669"/>
    <property type="project" value="InterPro"/>
</dbReference>
<evidence type="ECO:0000313" key="6">
    <source>
        <dbReference type="EMBL" id="KDO23399.1"/>
    </source>
</evidence>
<accession>A0A067BXY1</accession>
<name>A0A067BXY1_SAPPC</name>
<dbReference type="InterPro" id="IPR036388">
    <property type="entry name" value="WH-like_DNA-bd_sf"/>
</dbReference>
<evidence type="ECO:0000256" key="4">
    <source>
        <dbReference type="RuleBase" id="RU004020"/>
    </source>
</evidence>
<dbReference type="Pfam" id="PF00447">
    <property type="entry name" value="HSF_DNA-bind"/>
    <property type="match status" value="1"/>
</dbReference>
<keyword evidence="3" id="KW-0539">Nucleus</keyword>
<dbReference type="AlphaFoldDB" id="A0A067BXY1"/>
<dbReference type="OrthoDB" id="60033at2759"/>
<dbReference type="GO" id="GO:0005634">
    <property type="term" value="C:nucleus"/>
    <property type="evidence" value="ECO:0007669"/>
    <property type="project" value="UniProtKB-SubCell"/>
</dbReference>
<keyword evidence="7" id="KW-1185">Reference proteome</keyword>
<dbReference type="PANTHER" id="PTHR10015:SF427">
    <property type="entry name" value="HEAT SHOCK FACTOR PROTEIN"/>
    <property type="match status" value="1"/>
</dbReference>
<dbReference type="PANTHER" id="PTHR10015">
    <property type="entry name" value="HEAT SHOCK TRANSCRIPTION FACTOR"/>
    <property type="match status" value="1"/>
</dbReference>
<dbReference type="EMBL" id="KK583254">
    <property type="protein sequence ID" value="KDO23399.1"/>
    <property type="molecule type" value="Genomic_DNA"/>
</dbReference>
<dbReference type="SMART" id="SM00415">
    <property type="entry name" value="HSF"/>
    <property type="match status" value="1"/>
</dbReference>
<reference evidence="6 7" key="1">
    <citation type="journal article" date="2013" name="PLoS Genet.">
        <title>Distinctive expansion of potential virulence genes in the genome of the oomycete fish pathogen Saprolegnia parasitica.</title>
        <authorList>
            <person name="Jiang R.H."/>
            <person name="de Bruijn I."/>
            <person name="Haas B.J."/>
            <person name="Belmonte R."/>
            <person name="Lobach L."/>
            <person name="Christie J."/>
            <person name="van den Ackerveken G."/>
            <person name="Bottin A."/>
            <person name="Bulone V."/>
            <person name="Diaz-Moreno S.M."/>
            <person name="Dumas B."/>
            <person name="Fan L."/>
            <person name="Gaulin E."/>
            <person name="Govers F."/>
            <person name="Grenville-Briggs L.J."/>
            <person name="Horner N.R."/>
            <person name="Levin J.Z."/>
            <person name="Mammella M."/>
            <person name="Meijer H.J."/>
            <person name="Morris P."/>
            <person name="Nusbaum C."/>
            <person name="Oome S."/>
            <person name="Phillips A.J."/>
            <person name="van Rooyen D."/>
            <person name="Rzeszutek E."/>
            <person name="Saraiva M."/>
            <person name="Secombes C.J."/>
            <person name="Seidl M.F."/>
            <person name="Snel B."/>
            <person name="Stassen J.H."/>
            <person name="Sykes S."/>
            <person name="Tripathy S."/>
            <person name="van den Berg H."/>
            <person name="Vega-Arreguin J.C."/>
            <person name="Wawra S."/>
            <person name="Young S.K."/>
            <person name="Zeng Q."/>
            <person name="Dieguez-Uribeondo J."/>
            <person name="Russ C."/>
            <person name="Tyler B.M."/>
            <person name="van West P."/>
        </authorList>
    </citation>
    <scope>NUCLEOTIDE SEQUENCE [LARGE SCALE GENOMIC DNA]</scope>
    <source>
        <strain evidence="6 7">CBS 223.65</strain>
    </source>
</reference>
<comment type="similarity">
    <text evidence="4">Belongs to the HSF family.</text>
</comment>
<dbReference type="InterPro" id="IPR036390">
    <property type="entry name" value="WH_DNA-bd_sf"/>
</dbReference>
<dbReference type="GO" id="GO:0043565">
    <property type="term" value="F:sequence-specific DNA binding"/>
    <property type="evidence" value="ECO:0007669"/>
    <property type="project" value="InterPro"/>
</dbReference>
<dbReference type="SUPFAM" id="SSF46785">
    <property type="entry name" value="Winged helix' DNA-binding domain"/>
    <property type="match status" value="1"/>
</dbReference>